<name>A0ABD0VS50_DENTH</name>
<keyword evidence="2" id="KW-0805">Transcription regulation</keyword>
<evidence type="ECO:0000256" key="2">
    <source>
        <dbReference type="ARBA" id="ARBA00023015"/>
    </source>
</evidence>
<reference evidence="4 5" key="1">
    <citation type="journal article" date="2024" name="Plant Biotechnol. J.">
        <title>Dendrobium thyrsiflorum genome and its molecular insights into genes involved in important horticultural traits.</title>
        <authorList>
            <person name="Chen B."/>
            <person name="Wang J.Y."/>
            <person name="Zheng P.J."/>
            <person name="Li K.L."/>
            <person name="Liang Y.M."/>
            <person name="Chen X.F."/>
            <person name="Zhang C."/>
            <person name="Zhao X."/>
            <person name="He X."/>
            <person name="Zhang G.Q."/>
            <person name="Liu Z.J."/>
            <person name="Xu Q."/>
        </authorList>
    </citation>
    <scope>NUCLEOTIDE SEQUENCE [LARGE SCALE GENOMIC DNA]</scope>
    <source>
        <strain evidence="4">GZMU011</strain>
    </source>
</reference>
<evidence type="ECO:0000313" key="5">
    <source>
        <dbReference type="Proteomes" id="UP001552299"/>
    </source>
</evidence>
<evidence type="ECO:0000256" key="3">
    <source>
        <dbReference type="ARBA" id="ARBA00023163"/>
    </source>
</evidence>
<comment type="caution">
    <text evidence="4">The sequence shown here is derived from an EMBL/GenBank/DDBJ whole genome shotgun (WGS) entry which is preliminary data.</text>
</comment>
<organism evidence="4 5">
    <name type="scientific">Dendrobium thyrsiflorum</name>
    <name type="common">Pinecone-like raceme dendrobium</name>
    <name type="synonym">Orchid</name>
    <dbReference type="NCBI Taxonomy" id="117978"/>
    <lineage>
        <taxon>Eukaryota</taxon>
        <taxon>Viridiplantae</taxon>
        <taxon>Streptophyta</taxon>
        <taxon>Embryophyta</taxon>
        <taxon>Tracheophyta</taxon>
        <taxon>Spermatophyta</taxon>
        <taxon>Magnoliopsida</taxon>
        <taxon>Liliopsida</taxon>
        <taxon>Asparagales</taxon>
        <taxon>Orchidaceae</taxon>
        <taxon>Epidendroideae</taxon>
        <taxon>Malaxideae</taxon>
        <taxon>Dendrobiinae</taxon>
        <taxon>Dendrobium</taxon>
    </lineage>
</organism>
<dbReference type="PANTHER" id="PTHR33124">
    <property type="entry name" value="TRANSCRIPTION FACTOR IBH1-LIKE 1"/>
    <property type="match status" value="1"/>
</dbReference>
<dbReference type="PANTHER" id="PTHR33124:SF39">
    <property type="entry name" value="TRANSCRIPTION FACTOR UPBEAT1"/>
    <property type="match status" value="1"/>
</dbReference>
<evidence type="ECO:0000256" key="1">
    <source>
        <dbReference type="ARBA" id="ARBA00005510"/>
    </source>
</evidence>
<protein>
    <submittedName>
        <fullName evidence="4">Uncharacterized protein</fullName>
    </submittedName>
</protein>
<evidence type="ECO:0000313" key="4">
    <source>
        <dbReference type="EMBL" id="KAL0927393.1"/>
    </source>
</evidence>
<dbReference type="SUPFAM" id="SSF47459">
    <property type="entry name" value="HLH, helix-loop-helix DNA-binding domain"/>
    <property type="match status" value="1"/>
</dbReference>
<comment type="similarity">
    <text evidence="1">Belongs to the bHLH protein family.</text>
</comment>
<gene>
    <name evidence="4" type="ORF">M5K25_001558</name>
</gene>
<dbReference type="InterPro" id="IPR044660">
    <property type="entry name" value="IBH1-like"/>
</dbReference>
<dbReference type="InterPro" id="IPR036638">
    <property type="entry name" value="HLH_DNA-bd_sf"/>
</dbReference>
<keyword evidence="5" id="KW-1185">Reference proteome</keyword>
<dbReference type="EMBL" id="JANQDX010000002">
    <property type="protein sequence ID" value="KAL0927393.1"/>
    <property type="molecule type" value="Genomic_DNA"/>
</dbReference>
<sequence>MSDDDGQGVNRIGSLWLLSCEAMCNRVHESVKKRDKKGVLALRKRRVLRRRRSHVGRRVRALRKLVPYGETMEIGKLFLEAAKYILCLQMQAKAMQAMVRVNVLRDFKRKYFNSSLVHERLCLSRKFAIHSRFWDSRISHKFVSALQPSSSKLHSTFKRSLVIREFALHDIQELIMTLPTL</sequence>
<accession>A0ABD0VS50</accession>
<keyword evidence="3" id="KW-0804">Transcription</keyword>
<proteinExistence type="inferred from homology"/>
<dbReference type="AlphaFoldDB" id="A0ABD0VS50"/>
<dbReference type="Proteomes" id="UP001552299">
    <property type="component" value="Unassembled WGS sequence"/>
</dbReference>